<evidence type="ECO:0000256" key="2">
    <source>
        <dbReference type="SAM" id="SignalP"/>
    </source>
</evidence>
<feature type="coiled-coil region" evidence="1">
    <location>
        <begin position="253"/>
        <end position="287"/>
    </location>
</feature>
<dbReference type="Proteomes" id="UP000694920">
    <property type="component" value="Unplaced"/>
</dbReference>
<feature type="signal peptide" evidence="2">
    <location>
        <begin position="1"/>
        <end position="21"/>
    </location>
</feature>
<dbReference type="AlphaFoldDB" id="A0AAJ7RCN2"/>
<sequence length="354" mass="41039">MEMSPAFLAGLALALLGVCRTETGDLFRIVFLVLVSYQERRVLLVYSEADRIHWIRCFSKKIKHDQKNMEGDQQDNPVIRHGDSKLVRVIRAVLLDDSNDSDSVKLIDKDDIYDDSGLYHHPEFMPCSDKCHCSLLDAICSLKERILDQARILSEMDSVNGEARCNVKLTNSEERLFGGTIKSDSLVCYILIRELRAQRQDLKDMTNRWVEFINMADRFALKSADIRNRLVADLLPTLESMANRLNDIERSELADEELRQKDHQNYLQRMEERYGTLKKSADRYVEAEEQDHIVRSLRRSKDDQREKERIKDRSALKFVLKRMMHLMGAPKPLEIPPPKKNNQLMQNTACGLLS</sequence>
<name>A0AAJ7RCN2_CEPCN</name>
<protein>
    <submittedName>
        <fullName evidence="4">Uncharacterized protein LOC112493616</fullName>
    </submittedName>
</protein>
<organism evidence="3 4">
    <name type="scientific">Cephus cinctus</name>
    <name type="common">Wheat stem sawfly</name>
    <dbReference type="NCBI Taxonomy" id="211228"/>
    <lineage>
        <taxon>Eukaryota</taxon>
        <taxon>Metazoa</taxon>
        <taxon>Ecdysozoa</taxon>
        <taxon>Arthropoda</taxon>
        <taxon>Hexapoda</taxon>
        <taxon>Insecta</taxon>
        <taxon>Pterygota</taxon>
        <taxon>Neoptera</taxon>
        <taxon>Endopterygota</taxon>
        <taxon>Hymenoptera</taxon>
        <taxon>Cephoidea</taxon>
        <taxon>Cephidae</taxon>
        <taxon>Cephus</taxon>
    </lineage>
</organism>
<keyword evidence="3" id="KW-1185">Reference proteome</keyword>
<dbReference type="RefSeq" id="XP_024938025.1">
    <property type="nucleotide sequence ID" value="XM_025082257.1"/>
</dbReference>
<keyword evidence="2" id="KW-0732">Signal</keyword>
<gene>
    <name evidence="4" type="primary">LOC112493616</name>
</gene>
<dbReference type="GeneID" id="112493616"/>
<evidence type="ECO:0000256" key="1">
    <source>
        <dbReference type="SAM" id="Coils"/>
    </source>
</evidence>
<dbReference type="KEGG" id="ccin:112493616"/>
<keyword evidence="1" id="KW-0175">Coiled coil</keyword>
<evidence type="ECO:0000313" key="4">
    <source>
        <dbReference type="RefSeq" id="XP_024938025.1"/>
    </source>
</evidence>
<proteinExistence type="predicted"/>
<evidence type="ECO:0000313" key="3">
    <source>
        <dbReference type="Proteomes" id="UP000694920"/>
    </source>
</evidence>
<reference evidence="4" key="1">
    <citation type="submission" date="2025-08" db="UniProtKB">
        <authorList>
            <consortium name="RefSeq"/>
        </authorList>
    </citation>
    <scope>IDENTIFICATION</scope>
</reference>
<feature type="chain" id="PRO_5042489291" evidence="2">
    <location>
        <begin position="22"/>
        <end position="354"/>
    </location>
</feature>
<accession>A0AAJ7RCN2</accession>